<gene>
    <name evidence="1" type="ORF">ROJ8625_00713</name>
</gene>
<proteinExistence type="predicted"/>
<evidence type="ECO:0008006" key="3">
    <source>
        <dbReference type="Google" id="ProtNLM"/>
    </source>
</evidence>
<dbReference type="Proteomes" id="UP000193570">
    <property type="component" value="Unassembled WGS sequence"/>
</dbReference>
<protein>
    <recommendedName>
        <fullName evidence="3">Helix-turn-helix domain protein</fullName>
    </recommendedName>
</protein>
<keyword evidence="2" id="KW-1185">Reference proteome</keyword>
<organism evidence="1 2">
    <name type="scientific">Roseivivax jejudonensis</name>
    <dbReference type="NCBI Taxonomy" id="1529041"/>
    <lineage>
        <taxon>Bacteria</taxon>
        <taxon>Pseudomonadati</taxon>
        <taxon>Pseudomonadota</taxon>
        <taxon>Alphaproteobacteria</taxon>
        <taxon>Rhodobacterales</taxon>
        <taxon>Roseobacteraceae</taxon>
        <taxon>Roseivivax</taxon>
    </lineage>
</organism>
<dbReference type="RefSeq" id="WP_085790440.1">
    <property type="nucleotide sequence ID" value="NZ_FWFK01000001.1"/>
</dbReference>
<reference evidence="1 2" key="1">
    <citation type="submission" date="2017-03" db="EMBL/GenBank/DDBJ databases">
        <authorList>
            <person name="Afonso C.L."/>
            <person name="Miller P.J."/>
            <person name="Scott M.A."/>
            <person name="Spackman E."/>
            <person name="Goraichik I."/>
            <person name="Dimitrov K.M."/>
            <person name="Suarez D.L."/>
            <person name="Swayne D.E."/>
        </authorList>
    </citation>
    <scope>NUCLEOTIDE SEQUENCE [LARGE SCALE GENOMIC DNA]</scope>
    <source>
        <strain evidence="1 2">CECT 8625</strain>
    </source>
</reference>
<dbReference type="AlphaFoldDB" id="A0A1X6YFP3"/>
<sequence length="83" mass="9600">MSRHDTKLRSVRENPPLDRWRFDAITTGPEKLWGLSTIASAIGVSVDKARRLAHLDHVPIYRPDGESYFALRSELNAWLRTKR</sequence>
<dbReference type="EMBL" id="FWFK01000001">
    <property type="protein sequence ID" value="SLN20081.1"/>
    <property type="molecule type" value="Genomic_DNA"/>
</dbReference>
<dbReference type="OrthoDB" id="7774611at2"/>
<accession>A0A1X6YFP3</accession>
<evidence type="ECO:0000313" key="1">
    <source>
        <dbReference type="EMBL" id="SLN20081.1"/>
    </source>
</evidence>
<evidence type="ECO:0000313" key="2">
    <source>
        <dbReference type="Proteomes" id="UP000193570"/>
    </source>
</evidence>
<name>A0A1X6YFP3_9RHOB</name>